<evidence type="ECO:0000313" key="16">
    <source>
        <dbReference type="Proteomes" id="UP000800035"/>
    </source>
</evidence>
<keyword evidence="8 12" id="KW-0175">Coiled coil</keyword>
<evidence type="ECO:0000256" key="7">
    <source>
        <dbReference type="ARBA" id="ARBA00022840"/>
    </source>
</evidence>
<dbReference type="GO" id="GO:0005524">
    <property type="term" value="F:ATP binding"/>
    <property type="evidence" value="ECO:0007669"/>
    <property type="project" value="UniProtKB-KW"/>
</dbReference>
<evidence type="ECO:0000256" key="1">
    <source>
        <dbReference type="ARBA" id="ARBA00004123"/>
    </source>
</evidence>
<dbReference type="GO" id="GO:0000724">
    <property type="term" value="P:double-strand break repair via homologous recombination"/>
    <property type="evidence" value="ECO:0007669"/>
    <property type="project" value="TreeGrafter"/>
</dbReference>
<dbReference type="SUPFAM" id="SSF52540">
    <property type="entry name" value="P-loop containing nucleoside triphosphate hydrolases"/>
    <property type="match status" value="1"/>
</dbReference>
<feature type="coiled-coil region" evidence="12">
    <location>
        <begin position="715"/>
        <end position="968"/>
    </location>
</feature>
<feature type="compositionally biased region" description="Basic and acidic residues" evidence="13">
    <location>
        <begin position="35"/>
        <end position="45"/>
    </location>
</feature>
<keyword evidence="7" id="KW-0067">ATP-binding</keyword>
<protein>
    <submittedName>
        <fullName evidence="15">Dna repair protein-like protein rad18</fullName>
    </submittedName>
</protein>
<feature type="region of interest" description="Disordered" evidence="13">
    <location>
        <begin position="1"/>
        <end position="60"/>
    </location>
</feature>
<dbReference type="GO" id="GO:0030915">
    <property type="term" value="C:Smc5-Smc6 complex"/>
    <property type="evidence" value="ECO:0007669"/>
    <property type="project" value="TreeGrafter"/>
</dbReference>
<proteinExistence type="inferred from homology"/>
<evidence type="ECO:0000256" key="8">
    <source>
        <dbReference type="ARBA" id="ARBA00023054"/>
    </source>
</evidence>
<evidence type="ECO:0000256" key="9">
    <source>
        <dbReference type="ARBA" id="ARBA00023172"/>
    </source>
</evidence>
<dbReference type="OrthoDB" id="10072614at2759"/>
<evidence type="ECO:0000256" key="11">
    <source>
        <dbReference type="ARBA" id="ARBA00023242"/>
    </source>
</evidence>
<dbReference type="PANTHER" id="PTHR19306">
    <property type="entry name" value="STRUCTURAL MAINTENANCE OF CHROMOSOMES 5,6 SMC5, SMC6"/>
    <property type="match status" value="1"/>
</dbReference>
<feature type="domain" description="RecF/RecN/SMC N-terminal" evidence="14">
    <location>
        <begin position="98"/>
        <end position="1120"/>
    </location>
</feature>
<evidence type="ECO:0000256" key="6">
    <source>
        <dbReference type="ARBA" id="ARBA00022763"/>
    </source>
</evidence>
<reference evidence="15" key="1">
    <citation type="journal article" date="2020" name="Stud. Mycol.">
        <title>101 Dothideomycetes genomes: a test case for predicting lifestyles and emergence of pathogens.</title>
        <authorList>
            <person name="Haridas S."/>
            <person name="Albert R."/>
            <person name="Binder M."/>
            <person name="Bloem J."/>
            <person name="Labutti K."/>
            <person name="Salamov A."/>
            <person name="Andreopoulos B."/>
            <person name="Baker S."/>
            <person name="Barry K."/>
            <person name="Bills G."/>
            <person name="Bluhm B."/>
            <person name="Cannon C."/>
            <person name="Castanera R."/>
            <person name="Culley D."/>
            <person name="Daum C."/>
            <person name="Ezra D."/>
            <person name="Gonzalez J."/>
            <person name="Henrissat B."/>
            <person name="Kuo A."/>
            <person name="Liang C."/>
            <person name="Lipzen A."/>
            <person name="Lutzoni F."/>
            <person name="Magnuson J."/>
            <person name="Mondo S."/>
            <person name="Nolan M."/>
            <person name="Ohm R."/>
            <person name="Pangilinan J."/>
            <person name="Park H.-J."/>
            <person name="Ramirez L."/>
            <person name="Alfaro M."/>
            <person name="Sun H."/>
            <person name="Tritt A."/>
            <person name="Yoshinaga Y."/>
            <person name="Zwiers L.-H."/>
            <person name="Turgeon B."/>
            <person name="Goodwin S."/>
            <person name="Spatafora J."/>
            <person name="Crous P."/>
            <person name="Grigoriev I."/>
        </authorList>
    </citation>
    <scope>NUCLEOTIDE SEQUENCE</scope>
    <source>
        <strain evidence="15">CBS 675.92</strain>
    </source>
</reference>
<feature type="coiled-coil region" evidence="12">
    <location>
        <begin position="265"/>
        <end position="299"/>
    </location>
</feature>
<keyword evidence="16" id="KW-1185">Reference proteome</keyword>
<comment type="subcellular location">
    <subcellularLocation>
        <location evidence="2">Chromosome</location>
    </subcellularLocation>
    <subcellularLocation>
        <location evidence="1">Nucleus</location>
    </subcellularLocation>
</comment>
<dbReference type="InterPro" id="IPR003395">
    <property type="entry name" value="RecF/RecN/SMC_N"/>
</dbReference>
<evidence type="ECO:0000256" key="3">
    <source>
        <dbReference type="ARBA" id="ARBA00006793"/>
    </source>
</evidence>
<feature type="coiled-coil region" evidence="12">
    <location>
        <begin position="360"/>
        <end position="507"/>
    </location>
</feature>
<keyword evidence="9" id="KW-0233">DNA recombination</keyword>
<dbReference type="Proteomes" id="UP000800035">
    <property type="component" value="Unassembled WGS sequence"/>
</dbReference>
<dbReference type="Gene3D" id="3.40.50.300">
    <property type="entry name" value="P-loop containing nucleotide triphosphate hydrolases"/>
    <property type="match status" value="2"/>
</dbReference>
<name>A0A6A5TXP4_9PLEO</name>
<dbReference type="Pfam" id="PF02463">
    <property type="entry name" value="SMC_N"/>
    <property type="match status" value="1"/>
</dbReference>
<keyword evidence="11" id="KW-0539">Nucleus</keyword>
<dbReference type="SUPFAM" id="SSF46579">
    <property type="entry name" value="Prefoldin"/>
    <property type="match status" value="1"/>
</dbReference>
<keyword evidence="10" id="KW-0234">DNA repair</keyword>
<keyword evidence="6" id="KW-0227">DNA damage</keyword>
<dbReference type="GO" id="GO:0003684">
    <property type="term" value="F:damaged DNA binding"/>
    <property type="evidence" value="ECO:0007669"/>
    <property type="project" value="TreeGrafter"/>
</dbReference>
<dbReference type="GO" id="GO:0003697">
    <property type="term" value="F:single-stranded DNA binding"/>
    <property type="evidence" value="ECO:0007669"/>
    <property type="project" value="TreeGrafter"/>
</dbReference>
<dbReference type="EMBL" id="ML976991">
    <property type="protein sequence ID" value="KAF1956479.1"/>
    <property type="molecule type" value="Genomic_DNA"/>
</dbReference>
<evidence type="ECO:0000256" key="2">
    <source>
        <dbReference type="ARBA" id="ARBA00004286"/>
    </source>
</evidence>
<dbReference type="PANTHER" id="PTHR19306:SF6">
    <property type="entry name" value="STRUCTURAL MAINTENANCE OF CHROMOSOMES PROTEIN 6"/>
    <property type="match status" value="1"/>
</dbReference>
<evidence type="ECO:0000256" key="10">
    <source>
        <dbReference type="ARBA" id="ARBA00023204"/>
    </source>
</evidence>
<comment type="similarity">
    <text evidence="3">Belongs to the SMC family. SMC6 subfamily.</text>
</comment>
<gene>
    <name evidence="15" type="ORF">CC80DRAFT_444871</name>
</gene>
<evidence type="ECO:0000256" key="13">
    <source>
        <dbReference type="SAM" id="MobiDB-lite"/>
    </source>
</evidence>
<dbReference type="GO" id="GO:0005634">
    <property type="term" value="C:nucleus"/>
    <property type="evidence" value="ECO:0007669"/>
    <property type="project" value="UniProtKB-SubCell"/>
</dbReference>
<evidence type="ECO:0000259" key="14">
    <source>
        <dbReference type="Pfam" id="PF02463"/>
    </source>
</evidence>
<organism evidence="15 16">
    <name type="scientific">Byssothecium circinans</name>
    <dbReference type="NCBI Taxonomy" id="147558"/>
    <lineage>
        <taxon>Eukaryota</taxon>
        <taxon>Fungi</taxon>
        <taxon>Dikarya</taxon>
        <taxon>Ascomycota</taxon>
        <taxon>Pezizomycotina</taxon>
        <taxon>Dothideomycetes</taxon>
        <taxon>Pleosporomycetidae</taxon>
        <taxon>Pleosporales</taxon>
        <taxon>Massarineae</taxon>
        <taxon>Massarinaceae</taxon>
        <taxon>Byssothecium</taxon>
    </lineage>
</organism>
<dbReference type="InterPro" id="IPR027417">
    <property type="entry name" value="P-loop_NTPase"/>
</dbReference>
<sequence length="1134" mass="128962">MAQVLPAKRPRSLTDHHRTSLHGSAGPSRYKRPRHSIEPSERSYSEDVESQAADDVTSNAGVNDGFEEEAYLRQTQLVQKSIRQNVNEKNVPAEAGIIEEVRCTNFMCHDQLTVPLGPLINFIIGHNGSGKSAVLTALTVCLGGKASATNRGQNLKSFIKTGRQHATLSVKLKNQGDLAYRPELYGNSIIVERHFSHAGSSGFKLKDQNGRIVSQKKADVEDILDAFALQLDNPMNVLTQDMARQFLNSSTPKDKYKFFLKGTQLETLDNDYKQISLELEEQEAKAQTIKGDVDVLKKNFQDAVAKAGRATKLEKARANETVLAHQAAWAQVESEERELAGIEASIEHTASIIEKRKAIADQESAKFAQFDKSLEQAQQEVQECEAEMQPTQDEHKELQVQFKEVKARIFNMKADERTLMSSMRMNDNKIRESQSNIEEHRNKQAEADNGLHARRVQEYEDAKKDYEDRKARWGNHSQGLPTLNEQVNQAKSLKRQIDENIQRKRNAATVSRSKLHRFDQDDRKWTENYQNHAGLERVLDAIQNERRFRERPVGPMGRHVELLKPEWSSILEKSFGAALEGFIVTNKADKDLLSRLMARLNYRAPVYIGTKAPIDTTGHEPDEQLLTWMRVLKINNDLVRNSLIINQNIDQVVLIENRTEAWNFMRRRAANTKSCICMADTGRKLGHLITPGPNISPIEEFSGSPRMHSDKGQQVQDEKDTYANLQREILALEAQASAAQDQINICQAKIRDHATVKQNLKREMDRAGDDVYRLEGEVSASVPDAAMIEQLESELSEAKADYEKDDEQFTDLTKELDKANAEQRTSKDRLDALSEIIADCKRRADKLNAKVTTLTSRRDKALRGKNAALEQVEEAKTRLTEWEQRREEQREKVKKYEKDAAEIVPVRVEVPEGATFQSLKAKLDRLVKQRERMEEELGGSEAELLRLANEAKKTYMDAANEIKNTEMVRRALKQALKNRQQRWLEFRQGITVRARVVFNYLLSERQFRGTLQVDHDNHRLDINVQPDITVQNAEGRQTKTLSGGEKSFSTICLLLSLWDAMGSPIRCLDEFDVYMDPVNRDISTTMIVSAARRAIGRQYILITPQSMNMHSMDDVRIIRMADPERGQTALNFSG</sequence>
<evidence type="ECO:0000256" key="4">
    <source>
        <dbReference type="ARBA" id="ARBA00022454"/>
    </source>
</evidence>
<keyword evidence="5" id="KW-0547">Nucleotide-binding</keyword>
<accession>A0A6A5TXP4</accession>
<evidence type="ECO:0000256" key="5">
    <source>
        <dbReference type="ARBA" id="ARBA00022741"/>
    </source>
</evidence>
<evidence type="ECO:0000313" key="15">
    <source>
        <dbReference type="EMBL" id="KAF1956479.1"/>
    </source>
</evidence>
<dbReference type="AlphaFoldDB" id="A0A6A5TXP4"/>
<keyword evidence="4" id="KW-0158">Chromosome</keyword>
<dbReference type="GO" id="GO:0035861">
    <property type="term" value="C:site of double-strand break"/>
    <property type="evidence" value="ECO:0007669"/>
    <property type="project" value="TreeGrafter"/>
</dbReference>
<evidence type="ECO:0000256" key="12">
    <source>
        <dbReference type="SAM" id="Coils"/>
    </source>
</evidence>